<dbReference type="Proteomes" id="UP000076874">
    <property type="component" value="Unassembled WGS sequence"/>
</dbReference>
<reference evidence="6 7" key="1">
    <citation type="journal article" date="2016" name="Genome Biol. Evol.">
        <title>Divergent and convergent evolution of fungal pathogenicity.</title>
        <authorList>
            <person name="Shang Y."/>
            <person name="Xiao G."/>
            <person name="Zheng P."/>
            <person name="Cen K."/>
            <person name="Zhan S."/>
            <person name="Wang C."/>
        </authorList>
    </citation>
    <scope>NUCLEOTIDE SEQUENCE [LARGE SCALE GENOMIC DNA]</scope>
    <source>
        <strain evidence="6 7">RCEF 264</strain>
    </source>
</reference>
<feature type="region of interest" description="Disordered" evidence="5">
    <location>
        <begin position="79"/>
        <end position="248"/>
    </location>
</feature>
<feature type="compositionally biased region" description="Basic and acidic residues" evidence="5">
    <location>
        <begin position="227"/>
        <end position="236"/>
    </location>
</feature>
<feature type="compositionally biased region" description="Pro residues" evidence="5">
    <location>
        <begin position="129"/>
        <end position="138"/>
    </location>
</feature>
<feature type="compositionally biased region" description="Basic residues" evidence="5">
    <location>
        <begin position="237"/>
        <end position="248"/>
    </location>
</feature>
<dbReference type="InterPro" id="IPR019186">
    <property type="entry name" value="Nucleolar_protein_12"/>
</dbReference>
<evidence type="ECO:0000256" key="1">
    <source>
        <dbReference type="ARBA" id="ARBA00004604"/>
    </source>
</evidence>
<dbReference type="Pfam" id="PF09805">
    <property type="entry name" value="Nop25"/>
    <property type="match status" value="1"/>
</dbReference>
<evidence type="ECO:0000256" key="3">
    <source>
        <dbReference type="ARBA" id="ARBA00023054"/>
    </source>
</evidence>
<feature type="compositionally biased region" description="Acidic residues" evidence="5">
    <location>
        <begin position="179"/>
        <end position="196"/>
    </location>
</feature>
<feature type="region of interest" description="Disordered" evidence="5">
    <location>
        <begin position="1"/>
        <end position="21"/>
    </location>
</feature>
<evidence type="ECO:0000256" key="2">
    <source>
        <dbReference type="ARBA" id="ARBA00007175"/>
    </source>
</evidence>
<dbReference type="GO" id="GO:0019843">
    <property type="term" value="F:rRNA binding"/>
    <property type="evidence" value="ECO:0007669"/>
    <property type="project" value="TreeGrafter"/>
</dbReference>
<dbReference type="PANTHER" id="PTHR14577:SF0">
    <property type="entry name" value="NUCLEOLAR PROTEIN 12"/>
    <property type="match status" value="1"/>
</dbReference>
<dbReference type="OrthoDB" id="551633at2759"/>
<comment type="caution">
    <text evidence="6">The sequence shown here is derived from an EMBL/GenBank/DDBJ whole genome shotgun (WGS) entry which is preliminary data.</text>
</comment>
<evidence type="ECO:0000313" key="6">
    <source>
        <dbReference type="EMBL" id="OAA58968.1"/>
    </source>
</evidence>
<dbReference type="EMBL" id="AZHD01000011">
    <property type="protein sequence ID" value="OAA58968.1"/>
    <property type="molecule type" value="Genomic_DNA"/>
</dbReference>
<evidence type="ECO:0000256" key="5">
    <source>
        <dbReference type="SAM" id="MobiDB-lite"/>
    </source>
</evidence>
<name>A0A167RV62_9HYPO</name>
<proteinExistence type="inferred from homology"/>
<protein>
    <submittedName>
        <fullName evidence="6">Protein required for cell viability</fullName>
    </submittedName>
</protein>
<feature type="compositionally biased region" description="Basic residues" evidence="5">
    <location>
        <begin position="216"/>
        <end position="226"/>
    </location>
</feature>
<comment type="similarity">
    <text evidence="2">Belongs to the RRP17 family.</text>
</comment>
<evidence type="ECO:0000313" key="7">
    <source>
        <dbReference type="Proteomes" id="UP000076874"/>
    </source>
</evidence>
<dbReference type="PANTHER" id="PTHR14577">
    <property type="entry name" value="NUCLEOLAR PROTEIN 12"/>
    <property type="match status" value="1"/>
</dbReference>
<organism evidence="6 7">
    <name type="scientific">Niveomyces insectorum RCEF 264</name>
    <dbReference type="NCBI Taxonomy" id="1081102"/>
    <lineage>
        <taxon>Eukaryota</taxon>
        <taxon>Fungi</taxon>
        <taxon>Dikarya</taxon>
        <taxon>Ascomycota</taxon>
        <taxon>Pezizomycotina</taxon>
        <taxon>Sordariomycetes</taxon>
        <taxon>Hypocreomycetidae</taxon>
        <taxon>Hypocreales</taxon>
        <taxon>Cordycipitaceae</taxon>
        <taxon>Niveomyces</taxon>
    </lineage>
</organism>
<keyword evidence="7" id="KW-1185">Reference proteome</keyword>
<comment type="subcellular location">
    <subcellularLocation>
        <location evidence="1">Nucleus</location>
        <location evidence="1">Nucleolus</location>
    </subcellularLocation>
</comment>
<evidence type="ECO:0000256" key="4">
    <source>
        <dbReference type="ARBA" id="ARBA00023242"/>
    </source>
</evidence>
<keyword evidence="3" id="KW-0175">Coiled coil</keyword>
<feature type="compositionally biased region" description="Basic and acidic residues" evidence="5">
    <location>
        <begin position="197"/>
        <end position="215"/>
    </location>
</feature>
<sequence length="248" mass="28556">MFITQPRAKKNALPVPPRKKRKAEFAIEEISFDNDARADYLTGFHKRKVQRQKQAQEIAVEKARQEKIAFRKQLREQRQQAAEAHVQQVNEALREARRAGGDITEDEGGKSGEDDDSSDDVWTGFNDEQPPPPPPPPDFVDHEEEYIDEDRFTTVTVEAVDVDRDGMHRLAGRSAEDGSNNDDNDDDDDDDDDDNGDKEARGDGAHKDGGKDQKKVWPKKTKKKKFRYENKIERRMTRQKQKKPSQKR</sequence>
<dbReference type="AlphaFoldDB" id="A0A167RV62"/>
<feature type="compositionally biased region" description="Low complexity" evidence="5">
    <location>
        <begin position="79"/>
        <end position="91"/>
    </location>
</feature>
<accession>A0A167RV62</accession>
<dbReference type="STRING" id="1081102.A0A167RV62"/>
<gene>
    <name evidence="6" type="ORF">SPI_06170</name>
</gene>
<dbReference type="GO" id="GO:0005730">
    <property type="term" value="C:nucleolus"/>
    <property type="evidence" value="ECO:0007669"/>
    <property type="project" value="UniProtKB-SubCell"/>
</dbReference>
<keyword evidence="4" id="KW-0539">Nucleus</keyword>